<proteinExistence type="predicted"/>
<dbReference type="Proteomes" id="UP000050795">
    <property type="component" value="Unassembled WGS sequence"/>
</dbReference>
<protein>
    <submittedName>
        <fullName evidence="2">Uncharacterized protein</fullName>
    </submittedName>
</protein>
<sequence length="102" mass="11898">MVDVLRELTSHTNQQNHFTQLTLCQPKDSTTKEDKANIIYKIDCNNCEKYDIGQSGHPLRLRIHDHKLAVKRHDIHSLVSPQCIQTITDNVQNIKQRKHQEC</sequence>
<reference evidence="2" key="2">
    <citation type="submission" date="2023-11" db="UniProtKB">
        <authorList>
            <consortium name="WormBaseParasite"/>
        </authorList>
    </citation>
    <scope>IDENTIFICATION</scope>
</reference>
<reference evidence="1" key="1">
    <citation type="submission" date="2022-06" db="EMBL/GenBank/DDBJ databases">
        <authorList>
            <person name="Berger JAMES D."/>
            <person name="Berger JAMES D."/>
        </authorList>
    </citation>
    <scope>NUCLEOTIDE SEQUENCE [LARGE SCALE GENOMIC DNA]</scope>
</reference>
<organism evidence="1 2">
    <name type="scientific">Trichobilharzia regenti</name>
    <name type="common">Nasal bird schistosome</name>
    <dbReference type="NCBI Taxonomy" id="157069"/>
    <lineage>
        <taxon>Eukaryota</taxon>
        <taxon>Metazoa</taxon>
        <taxon>Spiralia</taxon>
        <taxon>Lophotrochozoa</taxon>
        <taxon>Platyhelminthes</taxon>
        <taxon>Trematoda</taxon>
        <taxon>Digenea</taxon>
        <taxon>Strigeidida</taxon>
        <taxon>Schistosomatoidea</taxon>
        <taxon>Schistosomatidae</taxon>
        <taxon>Trichobilharzia</taxon>
    </lineage>
</organism>
<evidence type="ECO:0000313" key="1">
    <source>
        <dbReference type="Proteomes" id="UP000050795"/>
    </source>
</evidence>
<dbReference type="AlphaFoldDB" id="A0AA85JSB5"/>
<keyword evidence="1" id="KW-1185">Reference proteome</keyword>
<evidence type="ECO:0000313" key="2">
    <source>
        <dbReference type="WBParaSite" id="TREG1_49880.1"/>
    </source>
</evidence>
<dbReference type="WBParaSite" id="TREG1_49880.1">
    <property type="protein sequence ID" value="TREG1_49880.1"/>
    <property type="gene ID" value="TREG1_49880"/>
</dbReference>
<accession>A0AA85JSB5</accession>
<name>A0AA85JSB5_TRIRE</name>